<gene>
    <name evidence="4" type="ORF">M6D93_02185</name>
</gene>
<dbReference type="Pfam" id="PF00589">
    <property type="entry name" value="Phage_integrase"/>
    <property type="match status" value="1"/>
</dbReference>
<evidence type="ECO:0000313" key="4">
    <source>
        <dbReference type="EMBL" id="UQX88822.1"/>
    </source>
</evidence>
<proteinExistence type="predicted"/>
<dbReference type="EMBL" id="CP097332">
    <property type="protein sequence ID" value="UQX88822.1"/>
    <property type="molecule type" value="Genomic_DNA"/>
</dbReference>
<name>A0ABY4R039_9ACTN</name>
<dbReference type="InterPro" id="IPR011010">
    <property type="entry name" value="DNA_brk_join_enz"/>
</dbReference>
<dbReference type="Proteomes" id="UP001056336">
    <property type="component" value="Chromosome"/>
</dbReference>
<dbReference type="Gene3D" id="1.10.443.10">
    <property type="entry name" value="Intergrase catalytic core"/>
    <property type="match status" value="1"/>
</dbReference>
<feature type="region of interest" description="Disordered" evidence="2">
    <location>
        <begin position="89"/>
        <end position="109"/>
    </location>
</feature>
<protein>
    <submittedName>
        <fullName evidence="4">Site-specific integrase</fullName>
    </submittedName>
</protein>
<dbReference type="InterPro" id="IPR002104">
    <property type="entry name" value="Integrase_catalytic"/>
</dbReference>
<evidence type="ECO:0000313" key="5">
    <source>
        <dbReference type="Proteomes" id="UP001056336"/>
    </source>
</evidence>
<dbReference type="RefSeq" id="WP_249772593.1">
    <property type="nucleotide sequence ID" value="NZ_CP097332.1"/>
</dbReference>
<keyword evidence="5" id="KW-1185">Reference proteome</keyword>
<accession>A0ABY4R039</accession>
<keyword evidence="1" id="KW-0233">DNA recombination</keyword>
<evidence type="ECO:0000259" key="3">
    <source>
        <dbReference type="PROSITE" id="PS51898"/>
    </source>
</evidence>
<dbReference type="SUPFAM" id="SSF56349">
    <property type="entry name" value="DNA breaking-rejoining enzymes"/>
    <property type="match status" value="1"/>
</dbReference>
<feature type="domain" description="Tyr recombinase" evidence="3">
    <location>
        <begin position="1"/>
        <end position="93"/>
    </location>
</feature>
<organism evidence="4 5">
    <name type="scientific">Jatrophihabitans telluris</name>
    <dbReference type="NCBI Taxonomy" id="2038343"/>
    <lineage>
        <taxon>Bacteria</taxon>
        <taxon>Bacillati</taxon>
        <taxon>Actinomycetota</taxon>
        <taxon>Actinomycetes</taxon>
        <taxon>Jatrophihabitantales</taxon>
        <taxon>Jatrophihabitantaceae</taxon>
        <taxon>Jatrophihabitans</taxon>
    </lineage>
</organism>
<evidence type="ECO:0000256" key="1">
    <source>
        <dbReference type="ARBA" id="ARBA00023172"/>
    </source>
</evidence>
<dbReference type="InterPro" id="IPR013762">
    <property type="entry name" value="Integrase-like_cat_sf"/>
</dbReference>
<evidence type="ECO:0000256" key="2">
    <source>
        <dbReference type="SAM" id="MobiDB-lite"/>
    </source>
</evidence>
<dbReference type="PROSITE" id="PS51898">
    <property type="entry name" value="TYR_RECOMBINASE"/>
    <property type="match status" value="1"/>
</dbReference>
<reference evidence="4" key="1">
    <citation type="journal article" date="2018" name="Int. J. Syst. Evol. Microbiol.">
        <title>Jatrophihabitans telluris sp. nov., isolated from sediment soil of lava forest wetlands and the emended description of the genus Jatrophihabitans.</title>
        <authorList>
            <person name="Lee K.C."/>
            <person name="Suh M.K."/>
            <person name="Eom M.K."/>
            <person name="Kim K.K."/>
            <person name="Kim J.S."/>
            <person name="Kim D.S."/>
            <person name="Ko S.H."/>
            <person name="Shin Y.K."/>
            <person name="Lee J.S."/>
        </authorList>
    </citation>
    <scope>NUCLEOTIDE SEQUENCE</scope>
    <source>
        <strain evidence="4">N237</strain>
    </source>
</reference>
<sequence>MIDGPVFPDALGGYRDRNNVGADFRDVRKGTGFEWVTPHTFRKTVATLLDECAASARMIADQLGHSRVSMTQDVNLGRRAVHSAVAEALSTFDPDQPLPPDQAGGGGQP</sequence>
<reference evidence="4" key="2">
    <citation type="submission" date="2022-05" db="EMBL/GenBank/DDBJ databases">
        <authorList>
            <person name="Kim J.-S."/>
            <person name="Lee K."/>
            <person name="Suh M."/>
            <person name="Eom M."/>
            <person name="Kim J.-S."/>
            <person name="Kim D.-S."/>
            <person name="Ko S.-H."/>
            <person name="Shin Y."/>
            <person name="Lee J.-S."/>
        </authorList>
    </citation>
    <scope>NUCLEOTIDE SEQUENCE</scope>
    <source>
        <strain evidence="4">N237</strain>
    </source>
</reference>